<dbReference type="GeneID" id="57691896"/>
<dbReference type="Gene3D" id="2.60.40.3350">
    <property type="match status" value="1"/>
</dbReference>
<dbReference type="EMBL" id="WMFL01000085">
    <property type="protein sequence ID" value="NJI03587.1"/>
    <property type="molecule type" value="Genomic_DNA"/>
</dbReference>
<accession>A0AAW9YV45</accession>
<name>A0AAW9YV45_9STAP</name>
<proteinExistence type="predicted"/>
<dbReference type="AlphaFoldDB" id="A0AAW9YV45"/>
<feature type="domain" description="BppU N-terminal" evidence="1">
    <location>
        <begin position="18"/>
        <end position="162"/>
    </location>
</feature>
<evidence type="ECO:0000313" key="3">
    <source>
        <dbReference type="Proteomes" id="UP000646308"/>
    </source>
</evidence>
<gene>
    <name evidence="2" type="ORF">GLV84_12170</name>
</gene>
<evidence type="ECO:0000313" key="2">
    <source>
        <dbReference type="EMBL" id="NJI03587.1"/>
    </source>
</evidence>
<reference evidence="2" key="1">
    <citation type="submission" date="2019-11" db="EMBL/GenBank/DDBJ databases">
        <title>Whole genome comparisons of Staphylococcus agnetis isolates from cattle and chickens.</title>
        <authorList>
            <person name="Rhoads D."/>
            <person name="Shwani A."/>
            <person name="Adkins P."/>
            <person name="Calcutt M."/>
            <person name="Middleton J."/>
        </authorList>
    </citation>
    <scope>NUCLEOTIDE SEQUENCE</scope>
    <source>
        <strain evidence="2">1387</strain>
    </source>
</reference>
<dbReference type="RefSeq" id="WP_165805221.1">
    <property type="nucleotide sequence ID" value="NZ_CP045927.1"/>
</dbReference>
<protein>
    <submittedName>
        <fullName evidence="2">DUF2479 domain-containing protein</fullName>
    </submittedName>
</protein>
<sequence length="513" mass="57597">MELQKVGKINLEEEPYLKPISDRGIGFYNLDKNTAQFQFVVSKDDKPLLISDKNVKGYAFFKGQSVDGEKVSTSGVLDLEFIDPMRGLVGVTVPQWFLKNVTNSTVLGEVYLSLNDASNNDKDDTVVLGTFSFKVRDSLVNQIESDIKVSYIRMFDDLREVLEKKVEQVKQDVGSLTSLVDLVKQTVQDALSKIELSQSKTLKDLEDAKNNATEDVVNSRDDALRQIDSKRSEVNSSYDLNKSAFEETVKQHVSEFDNKTQAANETIDSKVADFNSALNNDGFVKPIQLDGKLNELQWQKFRLTPDNGNLTFATQFDFNDLDNALNQNPYLNFVVSNAVNTPNNLNNYGVMTNIGVGNYRLLTYYPYNSPDKFITNIKWGGVWQGWKQNLIPTDTGWIEFTLLNGATSNAAFNSDGEETGFKCAYRKVVNGTLTTNYLRLNGSNVTSGQIIAQLPPTFTKYSQSFPVRVPVSTAFAGGYVTIRPSGEVRFYVNGDTNAWRSNSYFYGEMRWSD</sequence>
<organism evidence="2 3">
    <name type="scientific">Staphylococcus agnetis</name>
    <dbReference type="NCBI Taxonomy" id="985762"/>
    <lineage>
        <taxon>Bacteria</taxon>
        <taxon>Bacillati</taxon>
        <taxon>Bacillota</taxon>
        <taxon>Bacilli</taxon>
        <taxon>Bacillales</taxon>
        <taxon>Staphylococcaceae</taxon>
        <taxon>Staphylococcus</taxon>
    </lineage>
</organism>
<dbReference type="Pfam" id="PF10651">
    <property type="entry name" value="BppU_N"/>
    <property type="match status" value="1"/>
</dbReference>
<dbReference type="InterPro" id="IPR018913">
    <property type="entry name" value="BppU_N"/>
</dbReference>
<evidence type="ECO:0000259" key="1">
    <source>
        <dbReference type="Pfam" id="PF10651"/>
    </source>
</evidence>
<comment type="caution">
    <text evidence="2">The sequence shown here is derived from an EMBL/GenBank/DDBJ whole genome shotgun (WGS) entry which is preliminary data.</text>
</comment>
<dbReference type="Proteomes" id="UP000646308">
    <property type="component" value="Unassembled WGS sequence"/>
</dbReference>